<comment type="subcellular location">
    <subcellularLocation>
        <location evidence="11">Cytoplasm</location>
    </subcellularLocation>
</comment>
<evidence type="ECO:0000256" key="10">
    <source>
        <dbReference type="ARBA" id="ARBA00031800"/>
    </source>
</evidence>
<dbReference type="GO" id="GO:0030488">
    <property type="term" value="P:tRNA methylation"/>
    <property type="evidence" value="ECO:0007669"/>
    <property type="project" value="TreeGrafter"/>
</dbReference>
<dbReference type="InterPro" id="IPR049312">
    <property type="entry name" value="GIDA_C_N"/>
</dbReference>
<dbReference type="FunFam" id="3.50.50.60:FF:000002">
    <property type="entry name" value="tRNA uridine 5-carboxymethylaminomethyl modification enzyme MnmG"/>
    <property type="match status" value="1"/>
</dbReference>
<dbReference type="GO" id="GO:0002098">
    <property type="term" value="P:tRNA wobble uridine modification"/>
    <property type="evidence" value="ECO:0007669"/>
    <property type="project" value="InterPro"/>
</dbReference>
<dbReference type="PANTHER" id="PTHR11806:SF0">
    <property type="entry name" value="PROTEIN MTO1 HOMOLOG, MITOCHONDRIAL"/>
    <property type="match status" value="1"/>
</dbReference>
<dbReference type="FunFam" id="1.10.150.570:FF:000001">
    <property type="entry name" value="tRNA uridine 5-carboxymethylaminomethyl modification enzyme MnmG"/>
    <property type="match status" value="1"/>
</dbReference>
<dbReference type="InterPro" id="IPR040131">
    <property type="entry name" value="MnmG_N"/>
</dbReference>
<evidence type="ECO:0000256" key="6">
    <source>
        <dbReference type="ARBA" id="ARBA00022694"/>
    </source>
</evidence>
<sequence length="612" mass="69327">MKKFDVIVVGAGHAGCEAALAAKRMGGDVLLFTFEKEKIGYMSCNPAVGGLGKSQIVFEVDALGGEIGFNTDKTGIQFKTLNKKKGPSVWSLRAQCDRERYKDEMKKIIIQNLEVKEEEVVEILVEDNKVAGVRTDKKNEYLSKTVIVTTGTFLNGLLHIGLNSFKGGRIGERPSTLSYSLEKIGLRLGRLKTGTSARILKRSIDFDRMKLQKGDEKPSHFSHRTENFNPPDIPCYLTYTNQKTHNIIRENIKYSPLYQGIIKGIGPRNCPSIEDKVMKFPDKESHPVFVEPDGIDSEVYYLNGLSSSLPEDVQIKFLRTIPGLENVEIIKPGYAVEYDFVYPTQLKHTLETKIVSGLFLSGQINGTSGYEEAAGQGIVAGINAMLKIMNAEPFVLRREEAYIGVLIDDLVMKGTNEPYRMFTSRAEYRIILRQDNADSRLMKYGVKFGLVDKDVYDKVLEREKKVKEITERFNKIIIKPENFPSIKKPESLFKILKMPEFTYKDIENLIPEKIDEDILFRVEINAKYDGYIQRSLSEIQKLEKLYNVIIPEDINYDEIKTITIEARQKLKKIKPETLGDASRIPGVSPSDIFGIYIFLKRKGGKIELSHMG</sequence>
<dbReference type="InterPro" id="IPR004416">
    <property type="entry name" value="MnmG"/>
</dbReference>
<dbReference type="EMBL" id="DTHG01000011">
    <property type="protein sequence ID" value="HGW91110.1"/>
    <property type="molecule type" value="Genomic_DNA"/>
</dbReference>
<keyword evidence="8 11" id="KW-0520">NAD</keyword>
<protein>
    <recommendedName>
        <fullName evidence="4 11">tRNA uridine 5-carboxymethylaminomethyl modification enzyme MnmG</fullName>
    </recommendedName>
    <alternativeName>
        <fullName evidence="10 11">Glucose-inhibited division protein A</fullName>
    </alternativeName>
</protein>
<gene>
    <name evidence="11 13" type="primary">mnmG</name>
    <name evidence="11" type="synonym">gidA</name>
    <name evidence="13" type="ORF">ENV67_01030</name>
</gene>
<keyword evidence="6 11" id="KW-0819">tRNA processing</keyword>
<dbReference type="Pfam" id="PF21680">
    <property type="entry name" value="GIDA_C_1st"/>
    <property type="match status" value="1"/>
</dbReference>
<comment type="cofactor">
    <cofactor evidence="1 11">
        <name>FAD</name>
        <dbReference type="ChEBI" id="CHEBI:57692"/>
    </cofactor>
</comment>
<comment type="subunit">
    <text evidence="9 11">Homodimer. Heterotetramer of two MnmE and two MnmG subunits.</text>
</comment>
<organism evidence="13">
    <name type="scientific">candidate division WOR-3 bacterium</name>
    <dbReference type="NCBI Taxonomy" id="2052148"/>
    <lineage>
        <taxon>Bacteria</taxon>
        <taxon>Bacteria division WOR-3</taxon>
    </lineage>
</organism>
<evidence type="ECO:0000256" key="2">
    <source>
        <dbReference type="ARBA" id="ARBA00003717"/>
    </source>
</evidence>
<dbReference type="SUPFAM" id="SSF51905">
    <property type="entry name" value="FAD/NAD(P)-binding domain"/>
    <property type="match status" value="1"/>
</dbReference>
<proteinExistence type="inferred from homology"/>
<dbReference type="SMART" id="SM01228">
    <property type="entry name" value="GIDA_assoc_3"/>
    <property type="match status" value="1"/>
</dbReference>
<evidence type="ECO:0000256" key="11">
    <source>
        <dbReference type="HAMAP-Rule" id="MF_00129"/>
    </source>
</evidence>
<dbReference type="GO" id="GO:0005829">
    <property type="term" value="C:cytosol"/>
    <property type="evidence" value="ECO:0007669"/>
    <property type="project" value="TreeGrafter"/>
</dbReference>
<name>A0A7C4UF18_UNCW3</name>
<feature type="binding site" evidence="11">
    <location>
        <begin position="10"/>
        <end position="15"/>
    </location>
    <ligand>
        <name>FAD</name>
        <dbReference type="ChEBI" id="CHEBI:57692"/>
    </ligand>
</feature>
<dbReference type="GO" id="GO:0050660">
    <property type="term" value="F:flavin adenine dinucleotide binding"/>
    <property type="evidence" value="ECO:0007669"/>
    <property type="project" value="UniProtKB-UniRule"/>
</dbReference>
<evidence type="ECO:0000256" key="4">
    <source>
        <dbReference type="ARBA" id="ARBA00020461"/>
    </source>
</evidence>
<dbReference type="InterPro" id="IPR002218">
    <property type="entry name" value="MnmG-rel"/>
</dbReference>
<keyword evidence="11" id="KW-0963">Cytoplasm</keyword>
<dbReference type="InterPro" id="IPR036188">
    <property type="entry name" value="FAD/NAD-bd_sf"/>
</dbReference>
<evidence type="ECO:0000259" key="12">
    <source>
        <dbReference type="SMART" id="SM01228"/>
    </source>
</evidence>
<dbReference type="HAMAP" id="MF_00129">
    <property type="entry name" value="MnmG_GidA"/>
    <property type="match status" value="1"/>
</dbReference>
<dbReference type="AlphaFoldDB" id="A0A7C4UF18"/>
<comment type="similarity">
    <text evidence="3 11">Belongs to the MnmG family.</text>
</comment>
<comment type="caution">
    <text evidence="11">Lacks conserved residue(s) required for the propagation of feature annotation.</text>
</comment>
<dbReference type="Pfam" id="PF01134">
    <property type="entry name" value="GIDA"/>
    <property type="match status" value="1"/>
</dbReference>
<evidence type="ECO:0000256" key="8">
    <source>
        <dbReference type="ARBA" id="ARBA00023027"/>
    </source>
</evidence>
<dbReference type="Gene3D" id="3.50.50.60">
    <property type="entry name" value="FAD/NAD(P)-binding domain"/>
    <property type="match status" value="2"/>
</dbReference>
<keyword evidence="5 11" id="KW-0285">Flavoprotein</keyword>
<feature type="binding site" evidence="11">
    <location>
        <position position="120"/>
    </location>
    <ligand>
        <name>FAD</name>
        <dbReference type="ChEBI" id="CHEBI:57692"/>
    </ligand>
</feature>
<evidence type="ECO:0000256" key="1">
    <source>
        <dbReference type="ARBA" id="ARBA00001974"/>
    </source>
</evidence>
<evidence type="ECO:0000256" key="3">
    <source>
        <dbReference type="ARBA" id="ARBA00007653"/>
    </source>
</evidence>
<reference evidence="13" key="1">
    <citation type="journal article" date="2020" name="mSystems">
        <title>Genome- and Community-Level Interaction Insights into Carbon Utilization and Element Cycling Functions of Hydrothermarchaeota in Hydrothermal Sediment.</title>
        <authorList>
            <person name="Zhou Z."/>
            <person name="Liu Y."/>
            <person name="Xu W."/>
            <person name="Pan J."/>
            <person name="Luo Z.H."/>
            <person name="Li M."/>
        </authorList>
    </citation>
    <scope>NUCLEOTIDE SEQUENCE [LARGE SCALE GENOMIC DNA]</scope>
    <source>
        <strain evidence="13">SpSt-780</strain>
    </source>
</reference>
<evidence type="ECO:0000256" key="7">
    <source>
        <dbReference type="ARBA" id="ARBA00022827"/>
    </source>
</evidence>
<evidence type="ECO:0000313" key="13">
    <source>
        <dbReference type="EMBL" id="HGW91110.1"/>
    </source>
</evidence>
<dbReference type="PANTHER" id="PTHR11806">
    <property type="entry name" value="GLUCOSE INHIBITED DIVISION PROTEIN A"/>
    <property type="match status" value="1"/>
</dbReference>
<dbReference type="InterPro" id="IPR026904">
    <property type="entry name" value="MnmG_C"/>
</dbReference>
<comment type="function">
    <text evidence="2 11">NAD-binding protein involved in the addition of a carboxymethylaminomethyl (cmnm) group at the wobble position (U34) of certain tRNAs, forming tRNA-cmnm(5)s(2)U34.</text>
</comment>
<dbReference type="InterPro" id="IPR047001">
    <property type="entry name" value="MnmG_C_subdom"/>
</dbReference>
<comment type="caution">
    <text evidence="13">The sequence shown here is derived from an EMBL/GenBank/DDBJ whole genome shotgun (WGS) entry which is preliminary data.</text>
</comment>
<dbReference type="Gene3D" id="1.10.10.1800">
    <property type="entry name" value="tRNA uridine 5-carboxymethylaminomethyl modification enzyme MnmG/GidA"/>
    <property type="match status" value="1"/>
</dbReference>
<dbReference type="PRINTS" id="PR00411">
    <property type="entry name" value="PNDRDTASEI"/>
</dbReference>
<dbReference type="InterPro" id="IPR044920">
    <property type="entry name" value="MnmG_C_subdom_sf"/>
</dbReference>
<accession>A0A7C4UF18</accession>
<dbReference type="Gene3D" id="1.10.150.570">
    <property type="entry name" value="GidA associated domain, C-terminal subdomain"/>
    <property type="match status" value="1"/>
</dbReference>
<feature type="binding site" evidence="11">
    <location>
        <position position="363"/>
    </location>
    <ligand>
        <name>FAD</name>
        <dbReference type="ChEBI" id="CHEBI:57692"/>
    </ligand>
</feature>
<dbReference type="NCBIfam" id="TIGR00136">
    <property type="entry name" value="mnmG_gidA"/>
    <property type="match status" value="1"/>
</dbReference>
<evidence type="ECO:0000256" key="5">
    <source>
        <dbReference type="ARBA" id="ARBA00022630"/>
    </source>
</evidence>
<feature type="binding site" evidence="11">
    <location>
        <position position="175"/>
    </location>
    <ligand>
        <name>FAD</name>
        <dbReference type="ChEBI" id="CHEBI:57692"/>
    </ligand>
</feature>
<keyword evidence="7 11" id="KW-0274">FAD</keyword>
<evidence type="ECO:0000256" key="9">
    <source>
        <dbReference type="ARBA" id="ARBA00025948"/>
    </source>
</evidence>
<dbReference type="Pfam" id="PF13932">
    <property type="entry name" value="SAM_GIDA_C"/>
    <property type="match status" value="1"/>
</dbReference>
<feature type="domain" description="tRNA uridine 5-carboxymethylaminomethyl modification enzyme C-terminal subdomain" evidence="12">
    <location>
        <begin position="526"/>
        <end position="597"/>
    </location>
</feature>